<comment type="similarity">
    <text evidence="2">Belongs to the thioredoxin family. DsbA subfamily.</text>
</comment>
<protein>
    <recommendedName>
        <fullName evidence="9">Thioredoxin-like fold domain-containing protein</fullName>
    </recommendedName>
</protein>
<keyword evidence="3" id="KW-0732">Signal</keyword>
<keyword evidence="7" id="KW-0676">Redox-active center</keyword>
<evidence type="ECO:0000256" key="5">
    <source>
        <dbReference type="ARBA" id="ARBA00023002"/>
    </source>
</evidence>
<feature type="transmembrane region" description="Helical" evidence="8">
    <location>
        <begin position="7"/>
        <end position="28"/>
    </location>
</feature>
<evidence type="ECO:0000313" key="11">
    <source>
        <dbReference type="Proteomes" id="UP000031258"/>
    </source>
</evidence>
<feature type="domain" description="Thioredoxin-like fold" evidence="9">
    <location>
        <begin position="98"/>
        <end position="256"/>
    </location>
</feature>
<dbReference type="GO" id="GO:0016491">
    <property type="term" value="F:oxidoreductase activity"/>
    <property type="evidence" value="ECO:0007669"/>
    <property type="project" value="UniProtKB-KW"/>
</dbReference>
<name>A0A0C1QWS6_9RICK</name>
<dbReference type="STRING" id="86105.NF27_HS00320"/>
<proteinExistence type="inferred from homology"/>
<evidence type="ECO:0000256" key="3">
    <source>
        <dbReference type="ARBA" id="ARBA00022729"/>
    </source>
</evidence>
<keyword evidence="11" id="KW-1185">Reference proteome</keyword>
<dbReference type="Proteomes" id="UP000031258">
    <property type="component" value="Unassembled WGS sequence"/>
</dbReference>
<dbReference type="SUPFAM" id="SSF52833">
    <property type="entry name" value="Thioredoxin-like"/>
    <property type="match status" value="1"/>
</dbReference>
<dbReference type="InterPro" id="IPR012336">
    <property type="entry name" value="Thioredoxin-like_fold"/>
</dbReference>
<dbReference type="Gene3D" id="3.40.30.10">
    <property type="entry name" value="Glutaredoxin"/>
    <property type="match status" value="1"/>
</dbReference>
<evidence type="ECO:0000256" key="2">
    <source>
        <dbReference type="ARBA" id="ARBA00005791"/>
    </source>
</evidence>
<reference evidence="10 11" key="1">
    <citation type="submission" date="2014-11" db="EMBL/GenBank/DDBJ databases">
        <title>A Rickettsiales Symbiont of Amoebae With Ancient Features.</title>
        <authorList>
            <person name="Schulz F."/>
            <person name="Martijn J."/>
            <person name="Wascher F."/>
            <person name="Kostanjsek R."/>
            <person name="Ettema T.J."/>
            <person name="Horn M."/>
        </authorList>
    </citation>
    <scope>NUCLEOTIDE SEQUENCE [LARGE SCALE GENOMIC DNA]</scope>
    <source>
        <strain evidence="10 11">UWC36</strain>
    </source>
</reference>
<keyword evidence="6" id="KW-1015">Disulfide bond</keyword>
<dbReference type="GO" id="GO:0042597">
    <property type="term" value="C:periplasmic space"/>
    <property type="evidence" value="ECO:0007669"/>
    <property type="project" value="UniProtKB-SubCell"/>
</dbReference>
<evidence type="ECO:0000256" key="6">
    <source>
        <dbReference type="ARBA" id="ARBA00023157"/>
    </source>
</evidence>
<dbReference type="EMBL" id="JSWE01000186">
    <property type="protein sequence ID" value="KIE04445.1"/>
    <property type="molecule type" value="Genomic_DNA"/>
</dbReference>
<accession>A0A0C1QWS6</accession>
<comment type="subcellular location">
    <subcellularLocation>
        <location evidence="1">Periplasm</location>
    </subcellularLocation>
</comment>
<keyword evidence="8" id="KW-0472">Membrane</keyword>
<sequence>MNMNYRILSTYVFLLGFFAFLGFAYFNYSKSPSVEKLNTEKFRENESALEETIIKVIKDNPEAIIKSLENYQMKKMQEAIAESGKKIKTHLAELENNSDDPRVGMKNAKVKVIEFFDYNCGYCKHTSNIKSKIIEQNPDIEYVFKELPILGESSVLAARYALAVNIVDKSKYLAFHLAVLNDKGKKDEEALLSLAGKVGVNIPNLKKALTDNKINEIIQANQNLARTVGIGGTPTFIIAGELMNELGYESLVAKINEAKAKAEQPNKVTPSTDSK</sequence>
<comment type="caution">
    <text evidence="10">The sequence shown here is derived from an EMBL/GenBank/DDBJ whole genome shotgun (WGS) entry which is preliminary data.</text>
</comment>
<dbReference type="PANTHER" id="PTHR13887:SF14">
    <property type="entry name" value="DISULFIDE BOND FORMATION PROTEIN D"/>
    <property type="match status" value="1"/>
</dbReference>
<dbReference type="AlphaFoldDB" id="A0A0C1QWS6"/>
<keyword evidence="8" id="KW-1133">Transmembrane helix</keyword>
<organism evidence="10 11">
    <name type="scientific">Candidatus Jidaibacter acanthamoebae</name>
    <dbReference type="NCBI Taxonomy" id="86105"/>
    <lineage>
        <taxon>Bacteria</taxon>
        <taxon>Pseudomonadati</taxon>
        <taxon>Pseudomonadota</taxon>
        <taxon>Alphaproteobacteria</taxon>
        <taxon>Rickettsiales</taxon>
        <taxon>Candidatus Midichloriaceae</taxon>
        <taxon>Candidatus Jidaibacter</taxon>
    </lineage>
</organism>
<gene>
    <name evidence="10" type="ORF">NF27_HS00320</name>
</gene>
<evidence type="ECO:0000256" key="7">
    <source>
        <dbReference type="ARBA" id="ARBA00023284"/>
    </source>
</evidence>
<dbReference type="InterPro" id="IPR036249">
    <property type="entry name" value="Thioredoxin-like_sf"/>
</dbReference>
<dbReference type="Pfam" id="PF13462">
    <property type="entry name" value="Thioredoxin_4"/>
    <property type="match status" value="1"/>
</dbReference>
<evidence type="ECO:0000256" key="4">
    <source>
        <dbReference type="ARBA" id="ARBA00022764"/>
    </source>
</evidence>
<evidence type="ECO:0000256" key="8">
    <source>
        <dbReference type="SAM" id="Phobius"/>
    </source>
</evidence>
<keyword evidence="8" id="KW-0812">Transmembrane</keyword>
<evidence type="ECO:0000259" key="9">
    <source>
        <dbReference type="Pfam" id="PF13462"/>
    </source>
</evidence>
<evidence type="ECO:0000256" key="1">
    <source>
        <dbReference type="ARBA" id="ARBA00004418"/>
    </source>
</evidence>
<keyword evidence="5" id="KW-0560">Oxidoreductase</keyword>
<dbReference type="PANTHER" id="PTHR13887">
    <property type="entry name" value="GLUTATHIONE S-TRANSFERASE KAPPA"/>
    <property type="match status" value="1"/>
</dbReference>
<evidence type="ECO:0000313" key="10">
    <source>
        <dbReference type="EMBL" id="KIE04445.1"/>
    </source>
</evidence>
<dbReference type="CDD" id="cd03023">
    <property type="entry name" value="DsbA_Com1_like"/>
    <property type="match status" value="1"/>
</dbReference>
<keyword evidence="4" id="KW-0574">Periplasm</keyword>